<dbReference type="EMBL" id="QKYT01000061">
    <property type="protein sequence ID" value="RIA95452.1"/>
    <property type="molecule type" value="Genomic_DNA"/>
</dbReference>
<comment type="similarity">
    <text evidence="1">Belongs to the glycosyltransferase 37 family.</text>
</comment>
<evidence type="ECO:0000313" key="9">
    <source>
        <dbReference type="Proteomes" id="UP000265703"/>
    </source>
</evidence>
<keyword evidence="5" id="KW-0961">Cell wall biogenesis/degradation</keyword>
<evidence type="ECO:0000256" key="3">
    <source>
        <dbReference type="ARBA" id="ARBA00022679"/>
    </source>
</evidence>
<feature type="region of interest" description="Disordered" evidence="6">
    <location>
        <begin position="1"/>
        <end position="39"/>
    </location>
</feature>
<gene>
    <name evidence="8" type="ORF">C1645_872777</name>
</gene>
<dbReference type="GO" id="GO:0042546">
    <property type="term" value="P:cell wall biogenesis"/>
    <property type="evidence" value="ECO:0007669"/>
    <property type="project" value="InterPro"/>
</dbReference>
<dbReference type="GO" id="GO:0016020">
    <property type="term" value="C:membrane"/>
    <property type="evidence" value="ECO:0007669"/>
    <property type="project" value="InterPro"/>
</dbReference>
<protein>
    <submittedName>
        <fullName evidence="8">Uncharacterized protein</fullName>
    </submittedName>
</protein>
<keyword evidence="3" id="KW-0808">Transferase</keyword>
<keyword evidence="7" id="KW-1133">Transmembrane helix</keyword>
<evidence type="ECO:0000256" key="5">
    <source>
        <dbReference type="ARBA" id="ARBA00023316"/>
    </source>
</evidence>
<proteinExistence type="inferred from homology"/>
<reference evidence="8 9" key="1">
    <citation type="submission" date="2018-06" db="EMBL/GenBank/DDBJ databases">
        <title>Comparative genomics reveals the genomic features of Rhizophagus irregularis, R. cerebriforme, R. diaphanum and Gigaspora rosea, and their symbiotic lifestyle signature.</title>
        <authorList>
            <person name="Morin E."/>
            <person name="San Clemente H."/>
            <person name="Chen E.C.H."/>
            <person name="De La Providencia I."/>
            <person name="Hainaut M."/>
            <person name="Kuo A."/>
            <person name="Kohler A."/>
            <person name="Murat C."/>
            <person name="Tang N."/>
            <person name="Roy S."/>
            <person name="Loubradou J."/>
            <person name="Henrissat B."/>
            <person name="Grigoriev I.V."/>
            <person name="Corradi N."/>
            <person name="Roux C."/>
            <person name="Martin F.M."/>
        </authorList>
    </citation>
    <scope>NUCLEOTIDE SEQUENCE [LARGE SCALE GENOMIC DNA]</scope>
    <source>
        <strain evidence="8 9">DAOM 227022</strain>
    </source>
</reference>
<evidence type="ECO:0000256" key="7">
    <source>
        <dbReference type="SAM" id="Phobius"/>
    </source>
</evidence>
<evidence type="ECO:0000256" key="6">
    <source>
        <dbReference type="SAM" id="MobiDB-lite"/>
    </source>
</evidence>
<name>A0A397TC34_9GLOM</name>
<dbReference type="AlphaFoldDB" id="A0A397TC34"/>
<feature type="compositionally biased region" description="Polar residues" evidence="6">
    <location>
        <begin position="1"/>
        <end position="11"/>
    </location>
</feature>
<evidence type="ECO:0000313" key="8">
    <source>
        <dbReference type="EMBL" id="RIA95452.1"/>
    </source>
</evidence>
<evidence type="ECO:0000256" key="1">
    <source>
        <dbReference type="ARBA" id="ARBA00010481"/>
    </source>
</evidence>
<organism evidence="8 9">
    <name type="scientific">Glomus cerebriforme</name>
    <dbReference type="NCBI Taxonomy" id="658196"/>
    <lineage>
        <taxon>Eukaryota</taxon>
        <taxon>Fungi</taxon>
        <taxon>Fungi incertae sedis</taxon>
        <taxon>Mucoromycota</taxon>
        <taxon>Glomeromycotina</taxon>
        <taxon>Glomeromycetes</taxon>
        <taxon>Glomerales</taxon>
        <taxon>Glomeraceae</taxon>
        <taxon>Glomus</taxon>
    </lineage>
</organism>
<sequence>MSPQNQSTTGQKAHRRNTSINNTPENPVTDNTRNNSTYLKPIDTLSKKSHLNNLLNDNVAPLTPPPTPSKFKKIDANLSKSSIIDIRSMFFILMFCGSLVVFLGALSGLGLPFDDDLSELSIINVNNINDSNIVDQIDNINNDDFKNDNIIENSVYDQNENIDLVENNVIIDQDFTEVVNPVQDSELPPEDDMKSDQIEINEVKEEKDDIIDDIEDEGLNPSNENLSNNNDAISKDENKLNEFEKSDKEIDFNFMDGLPNKLKNKKNNTIPIRYDVNGSENQNQDYPINDYSNYVYMRHKTHFTYDDVIESLSEEEREFINKTQILEMNTDESLDTSCGSWQHNYSRLHEDILSGNEVQRYISYICDDKNNCGGLSDRILGMTSAFIFALLTNRAFLADWQTPFPLETIFNSPNIDWSHDSLNPSSDIRELETSELNVIDFDAKNLDQQFMLSNWTTKYQSPFIKFYSNRGMIIRSFDSKFYSQSLKELGLRPHTTFGCVLDYLFRPAPNALSFISQYTSLFALPSIFTVGIQINTQNEFNSLQDYEHYFNCADQLTQTYAAPYQKVIYYLVTDSSELRNEAVQKFEHLIVSGLSTNSNLDNLDNPDSVNNAIIESWIFSKTDYRVISPGNYGKLSAFYSKQLHSTISIDNDNKTLDCTKEDTFITFIKLASESSLG</sequence>
<dbReference type="Gene3D" id="3.40.50.11350">
    <property type="match status" value="1"/>
</dbReference>
<feature type="transmembrane region" description="Helical" evidence="7">
    <location>
        <begin position="90"/>
        <end position="113"/>
    </location>
</feature>
<feature type="compositionally biased region" description="Low complexity" evidence="6">
    <location>
        <begin position="219"/>
        <end position="230"/>
    </location>
</feature>
<keyword evidence="4" id="KW-0325">Glycoprotein</keyword>
<feature type="compositionally biased region" description="Polar residues" evidence="6">
    <location>
        <begin position="18"/>
        <end position="38"/>
    </location>
</feature>
<dbReference type="GO" id="GO:0008107">
    <property type="term" value="F:galactoside 2-alpha-L-fucosyltransferase activity"/>
    <property type="evidence" value="ECO:0007669"/>
    <property type="project" value="InterPro"/>
</dbReference>
<dbReference type="GO" id="GO:0046921">
    <property type="term" value="F:alpha-(1-&gt;6)-fucosyltransferase activity"/>
    <property type="evidence" value="ECO:0007669"/>
    <property type="project" value="TreeGrafter"/>
</dbReference>
<accession>A0A397TC34</accession>
<dbReference type="Proteomes" id="UP000265703">
    <property type="component" value="Unassembled WGS sequence"/>
</dbReference>
<dbReference type="PANTHER" id="PTHR13132">
    <property type="entry name" value="ALPHA- 1,6 -FUCOSYLTRANSFERASE"/>
    <property type="match status" value="1"/>
</dbReference>
<dbReference type="OrthoDB" id="428346at2759"/>
<evidence type="ECO:0000256" key="2">
    <source>
        <dbReference type="ARBA" id="ARBA00022676"/>
    </source>
</evidence>
<comment type="caution">
    <text evidence="8">The sequence shown here is derived from an EMBL/GenBank/DDBJ whole genome shotgun (WGS) entry which is preliminary data.</text>
</comment>
<dbReference type="Pfam" id="PF03254">
    <property type="entry name" value="XG_FTase"/>
    <property type="match status" value="1"/>
</dbReference>
<keyword evidence="2" id="KW-0328">Glycosyltransferase</keyword>
<keyword evidence="9" id="KW-1185">Reference proteome</keyword>
<dbReference type="InterPro" id="IPR004938">
    <property type="entry name" value="XG_FTase"/>
</dbReference>
<keyword evidence="7" id="KW-0472">Membrane</keyword>
<dbReference type="PANTHER" id="PTHR13132:SF29">
    <property type="entry name" value="ALPHA-(1,6)-FUCOSYLTRANSFERASE"/>
    <property type="match status" value="1"/>
</dbReference>
<evidence type="ECO:0000256" key="4">
    <source>
        <dbReference type="ARBA" id="ARBA00023180"/>
    </source>
</evidence>
<feature type="region of interest" description="Disordered" evidence="6">
    <location>
        <begin position="215"/>
        <end position="234"/>
    </location>
</feature>
<dbReference type="GO" id="GO:0071555">
    <property type="term" value="P:cell wall organization"/>
    <property type="evidence" value="ECO:0007669"/>
    <property type="project" value="UniProtKB-KW"/>
</dbReference>
<keyword evidence="7" id="KW-0812">Transmembrane</keyword>
<dbReference type="GO" id="GO:0006487">
    <property type="term" value="P:protein N-linked glycosylation"/>
    <property type="evidence" value="ECO:0007669"/>
    <property type="project" value="TreeGrafter"/>
</dbReference>
<dbReference type="STRING" id="658196.A0A397TC34"/>